<evidence type="ECO:0000259" key="2">
    <source>
        <dbReference type="Pfam" id="PF04773"/>
    </source>
</evidence>
<evidence type="ECO:0000256" key="1">
    <source>
        <dbReference type="SAM" id="Phobius"/>
    </source>
</evidence>
<dbReference type="InterPro" id="IPR032508">
    <property type="entry name" value="FecR_C"/>
</dbReference>
<evidence type="ECO:0000313" key="5">
    <source>
        <dbReference type="Proteomes" id="UP000293874"/>
    </source>
</evidence>
<dbReference type="Gene3D" id="3.55.50.30">
    <property type="match status" value="1"/>
</dbReference>
<keyword evidence="5" id="KW-1185">Reference proteome</keyword>
<gene>
    <name evidence="4" type="ORF">EV199_0268</name>
</gene>
<dbReference type="AlphaFoldDB" id="A0A4Q7MYU8"/>
<dbReference type="Pfam" id="PF16344">
    <property type="entry name" value="FecR_C"/>
    <property type="match status" value="1"/>
</dbReference>
<evidence type="ECO:0000313" key="4">
    <source>
        <dbReference type="EMBL" id="RZS74421.1"/>
    </source>
</evidence>
<comment type="caution">
    <text evidence="4">The sequence shown here is derived from an EMBL/GenBank/DDBJ whole genome shotgun (WGS) entry which is preliminary data.</text>
</comment>
<dbReference type="Gene3D" id="2.60.120.1440">
    <property type="match status" value="1"/>
</dbReference>
<accession>A0A4Q7MYU8</accession>
<dbReference type="InterPro" id="IPR012373">
    <property type="entry name" value="Ferrdict_sens_TM"/>
</dbReference>
<dbReference type="Pfam" id="PF04773">
    <property type="entry name" value="FecR"/>
    <property type="match status" value="1"/>
</dbReference>
<evidence type="ECO:0000259" key="3">
    <source>
        <dbReference type="Pfam" id="PF16344"/>
    </source>
</evidence>
<dbReference type="FunFam" id="2.60.120.1440:FF:000001">
    <property type="entry name" value="Putative anti-sigma factor"/>
    <property type="match status" value="1"/>
</dbReference>
<dbReference type="Proteomes" id="UP000293874">
    <property type="component" value="Unassembled WGS sequence"/>
</dbReference>
<dbReference type="InterPro" id="IPR006860">
    <property type="entry name" value="FecR"/>
</dbReference>
<reference evidence="4 5" key="1">
    <citation type="submission" date="2019-02" db="EMBL/GenBank/DDBJ databases">
        <title>Genomic Encyclopedia of Type Strains, Phase IV (KMG-IV): sequencing the most valuable type-strain genomes for metagenomic binning, comparative biology and taxonomic classification.</title>
        <authorList>
            <person name="Goeker M."/>
        </authorList>
    </citation>
    <scope>NUCLEOTIDE SEQUENCE [LARGE SCALE GENOMIC DNA]</scope>
    <source>
        <strain evidence="4 5">DSM 18116</strain>
    </source>
</reference>
<keyword evidence="1" id="KW-1133">Transmembrane helix</keyword>
<feature type="transmembrane region" description="Helical" evidence="1">
    <location>
        <begin position="84"/>
        <end position="105"/>
    </location>
</feature>
<protein>
    <submittedName>
        <fullName evidence="4">FecR family protein</fullName>
    </submittedName>
</protein>
<dbReference type="RefSeq" id="WP_130538887.1">
    <property type="nucleotide sequence ID" value="NZ_CP042431.1"/>
</dbReference>
<organism evidence="4 5">
    <name type="scientific">Pseudobacter ginsenosidimutans</name>
    <dbReference type="NCBI Taxonomy" id="661488"/>
    <lineage>
        <taxon>Bacteria</taxon>
        <taxon>Pseudomonadati</taxon>
        <taxon>Bacteroidota</taxon>
        <taxon>Chitinophagia</taxon>
        <taxon>Chitinophagales</taxon>
        <taxon>Chitinophagaceae</taxon>
        <taxon>Pseudobacter</taxon>
    </lineage>
</organism>
<feature type="domain" description="Protein FecR C-terminal" evidence="3">
    <location>
        <begin position="319"/>
        <end position="385"/>
    </location>
</feature>
<proteinExistence type="predicted"/>
<dbReference type="GO" id="GO:0016989">
    <property type="term" value="F:sigma factor antagonist activity"/>
    <property type="evidence" value="ECO:0007669"/>
    <property type="project" value="TreeGrafter"/>
</dbReference>
<dbReference type="PANTHER" id="PTHR30273:SF2">
    <property type="entry name" value="PROTEIN FECR"/>
    <property type="match status" value="1"/>
</dbReference>
<keyword evidence="1" id="KW-0472">Membrane</keyword>
<dbReference type="OrthoDB" id="629393at2"/>
<dbReference type="EMBL" id="SGXA01000001">
    <property type="protein sequence ID" value="RZS74421.1"/>
    <property type="molecule type" value="Genomic_DNA"/>
</dbReference>
<keyword evidence="1" id="KW-0812">Transmembrane</keyword>
<feature type="domain" description="FecR protein" evidence="2">
    <location>
        <begin position="181"/>
        <end position="276"/>
    </location>
</feature>
<sequence length="388" mass="42959">MDKKNRLKFILERFNEGTASAAELAELEQLLNDSEAVSLIDELWDKVPVTSTFFEESKTEALLAGVEARNQQVQIRERMRKKRMAFGIAASLAILLSATALYLALSKDKPEKIIAATPVTPVRIAPGDDKAILVLADGSTIHLEGSNTNNIPAQGNAQITGINGQVIYASKNAGAPVVYNTLKTPRGAQYQLQLADGSRVWMNAGSSLHFPTSFPGKERIVELTGEAYFEIAKDAQKPFRVKVNDMQVNVLGTQFNIMAYENETSKAVTLLEGAVNVEHRQQSVNLKPGQQTQSSDQTGLRLLSNIDTEEAIAWKNGLFITNHTSLPVLMRQIERWYNVNVVYEGKVPDKKFGGKIPRKSDLQEVLQVLEFSKVYTKLDGNKLTILDR</sequence>
<dbReference type="PANTHER" id="PTHR30273">
    <property type="entry name" value="PERIPLASMIC SIGNAL SENSOR AND SIGMA FACTOR ACTIVATOR FECR-RELATED"/>
    <property type="match status" value="1"/>
</dbReference>
<name>A0A4Q7MYU8_9BACT</name>